<sequence length="511" mass="58755">MKLRNEVSIRILNNLNLSVDADITLSAKLDETCYKLYEVYNFGKVRNGTFVVKSIGDWNIHKGLNISSEYKYYRRFDFRQMAFEMAVVMTPIPTVFDPEMVLGRVPDHRVSTITHTGAMVLHQLTGVHNFRYNYTVVDRWVGDYVKNNSQAVTNGLYFREQDITPILRLLPHFSDRYDFAAPAVTFIETRYYYRIPSQGVGKFENQFLRPLSPGTWWCVVGICALCCVVLLLSAIVEHRPMNVYYCYYSIFSVLALICQQFFEEFEDLRRISEARKVTILVTGLACLLLYNYYTSSVVSWLLNGPPPSINSLWELLDSPLTPVFEDVGYTYSWLQLPDYYFNRKAAKAEDELKRRLNNMIKKGKTVDASINVGIELVRRGGYAYHAETNAANERISRTFDQRELCDLDSLLSFEHILLYPCVQKNSPYKEFFSWSLARLLERGVLNCVHERTWTREMKCGGSTPRALALGGAAPAFIVLAAGVILGVLIMLVERYKALILQRQMKVNILSN</sequence>
<dbReference type="Proteomes" id="UP001652582">
    <property type="component" value="Chromosome 11"/>
</dbReference>
<evidence type="ECO:0000256" key="4">
    <source>
        <dbReference type="ARBA" id="ARBA00022989"/>
    </source>
</evidence>
<dbReference type="GeneID" id="112054196"/>
<keyword evidence="10" id="KW-1185">Reference proteome</keyword>
<evidence type="ECO:0000256" key="6">
    <source>
        <dbReference type="ARBA" id="ARBA00023170"/>
    </source>
</evidence>
<accession>A0ABM3LMR3</accession>
<keyword evidence="2" id="KW-1003">Cell membrane</keyword>
<evidence type="ECO:0000256" key="2">
    <source>
        <dbReference type="ARBA" id="ARBA00022475"/>
    </source>
</evidence>
<evidence type="ECO:0000256" key="1">
    <source>
        <dbReference type="ARBA" id="ARBA00004651"/>
    </source>
</evidence>
<feature type="transmembrane region" description="Helical" evidence="8">
    <location>
        <begin position="242"/>
        <end position="262"/>
    </location>
</feature>
<evidence type="ECO:0000259" key="9">
    <source>
        <dbReference type="Pfam" id="PF24576"/>
    </source>
</evidence>
<evidence type="ECO:0000256" key="5">
    <source>
        <dbReference type="ARBA" id="ARBA00023136"/>
    </source>
</evidence>
<keyword evidence="4 8" id="KW-1133">Transmembrane helix</keyword>
<feature type="transmembrane region" description="Helical" evidence="8">
    <location>
        <begin position="216"/>
        <end position="236"/>
    </location>
</feature>
<dbReference type="InterPro" id="IPR057074">
    <property type="entry name" value="IR75A_N"/>
</dbReference>
<dbReference type="InterPro" id="IPR052192">
    <property type="entry name" value="Insect_Ionotropic_Sensory_Rcpt"/>
</dbReference>
<dbReference type="Gene3D" id="1.10.287.70">
    <property type="match status" value="1"/>
</dbReference>
<dbReference type="Pfam" id="PF24576">
    <property type="entry name" value="IR75A_N"/>
    <property type="match status" value="1"/>
</dbReference>
<evidence type="ECO:0000256" key="3">
    <source>
        <dbReference type="ARBA" id="ARBA00022692"/>
    </source>
</evidence>
<comment type="subcellular location">
    <subcellularLocation>
        <location evidence="1">Cell membrane</location>
        <topology evidence="1">Multi-pass membrane protein</topology>
    </subcellularLocation>
</comment>
<gene>
    <name evidence="11" type="primary">LOC112054196</name>
</gene>
<dbReference type="PANTHER" id="PTHR42643:SF30">
    <property type="entry name" value="IONOTROPIC RECEPTOR 40A-RELATED"/>
    <property type="match status" value="1"/>
</dbReference>
<dbReference type="SUPFAM" id="SSF53850">
    <property type="entry name" value="Periplasmic binding protein-like II"/>
    <property type="match status" value="1"/>
</dbReference>
<reference evidence="11" key="1">
    <citation type="submission" date="2025-08" db="UniProtKB">
        <authorList>
            <consortium name="RefSeq"/>
        </authorList>
    </citation>
    <scope>IDENTIFICATION</scope>
</reference>
<dbReference type="PANTHER" id="PTHR42643">
    <property type="entry name" value="IONOTROPIC RECEPTOR 20A-RELATED"/>
    <property type="match status" value="1"/>
</dbReference>
<name>A0ABM3LMR3_BICAN</name>
<keyword evidence="6" id="KW-0675">Receptor</keyword>
<organism evidence="10 11">
    <name type="scientific">Bicyclus anynana</name>
    <name type="common">Squinting bush brown butterfly</name>
    <dbReference type="NCBI Taxonomy" id="110368"/>
    <lineage>
        <taxon>Eukaryota</taxon>
        <taxon>Metazoa</taxon>
        <taxon>Ecdysozoa</taxon>
        <taxon>Arthropoda</taxon>
        <taxon>Hexapoda</taxon>
        <taxon>Insecta</taxon>
        <taxon>Pterygota</taxon>
        <taxon>Neoptera</taxon>
        <taxon>Endopterygota</taxon>
        <taxon>Lepidoptera</taxon>
        <taxon>Glossata</taxon>
        <taxon>Ditrysia</taxon>
        <taxon>Papilionoidea</taxon>
        <taxon>Nymphalidae</taxon>
        <taxon>Satyrinae</taxon>
        <taxon>Satyrini</taxon>
        <taxon>Mycalesina</taxon>
        <taxon>Bicyclus</taxon>
    </lineage>
</organism>
<feature type="transmembrane region" description="Helical" evidence="8">
    <location>
        <begin position="467"/>
        <end position="492"/>
    </location>
</feature>
<keyword evidence="5 8" id="KW-0472">Membrane</keyword>
<evidence type="ECO:0000313" key="10">
    <source>
        <dbReference type="Proteomes" id="UP001652582"/>
    </source>
</evidence>
<keyword evidence="7" id="KW-0325">Glycoprotein</keyword>
<keyword evidence="3 8" id="KW-0812">Transmembrane</keyword>
<evidence type="ECO:0000256" key="7">
    <source>
        <dbReference type="ARBA" id="ARBA00023180"/>
    </source>
</evidence>
<proteinExistence type="predicted"/>
<dbReference type="RefSeq" id="XP_052740369.1">
    <property type="nucleotide sequence ID" value="XM_052884409.1"/>
</dbReference>
<protein>
    <submittedName>
        <fullName evidence="11">Ionotropic receptor 75a-like</fullName>
    </submittedName>
</protein>
<feature type="domain" description="Ionotropic receptor 75a N-terminal" evidence="9">
    <location>
        <begin position="4"/>
        <end position="85"/>
    </location>
</feature>
<evidence type="ECO:0000313" key="11">
    <source>
        <dbReference type="RefSeq" id="XP_052740369.1"/>
    </source>
</evidence>
<evidence type="ECO:0000256" key="8">
    <source>
        <dbReference type="SAM" id="Phobius"/>
    </source>
</evidence>